<comment type="caution">
    <text evidence="9">The sequence shown here is derived from an EMBL/GenBank/DDBJ whole genome shotgun (WGS) entry which is preliminary data.</text>
</comment>
<evidence type="ECO:0000256" key="5">
    <source>
        <dbReference type="ARBA" id="ARBA00022989"/>
    </source>
</evidence>
<evidence type="ECO:0000256" key="7">
    <source>
        <dbReference type="ARBA" id="ARBA00023316"/>
    </source>
</evidence>
<dbReference type="AlphaFoldDB" id="A0A7J7HCP9"/>
<gene>
    <name evidence="9" type="ORF">HYC85_012715</name>
</gene>
<comment type="subcellular location">
    <subcellularLocation>
        <location evidence="1">Endomembrane system</location>
        <topology evidence="1">Multi-pass membrane protein</topology>
    </subcellularLocation>
</comment>
<dbReference type="Gene3D" id="3.90.550.10">
    <property type="entry name" value="Spore Coat Polysaccharide Biosynthesis Protein SpsA, Chain A"/>
    <property type="match status" value="1"/>
</dbReference>
<sequence>MPLLVYVSREKRPSHPHCFKAGALNALLRVSGIMSNGPYVLVLDCDMYCNDPTSARQAMCFHLDPEISRSLAFVQYPQMFYNVSKNDIYDNQSRSTYKIKWQGMDGLRGPLFTGTGYSLKRKALYGTPNQEGSFLHEPKKTFGLSSKFIASLKDINDQDIDGKEFTLDVIVEEAMILAGCTFEKGTKWGKEASYAYDSLLESTFTGYLLHRKGWRSVYLYPKKAMFLGLHHC</sequence>
<protein>
    <submittedName>
        <fullName evidence="9">Uncharacterized protein</fullName>
    </submittedName>
</protein>
<evidence type="ECO:0000313" key="10">
    <source>
        <dbReference type="Proteomes" id="UP000593564"/>
    </source>
</evidence>
<reference evidence="10" key="1">
    <citation type="journal article" date="2020" name="Nat. Commun.">
        <title>Genome assembly of wild tea tree DASZ reveals pedigree and selection history of tea varieties.</title>
        <authorList>
            <person name="Zhang W."/>
            <person name="Zhang Y."/>
            <person name="Qiu H."/>
            <person name="Guo Y."/>
            <person name="Wan H."/>
            <person name="Zhang X."/>
            <person name="Scossa F."/>
            <person name="Alseekh S."/>
            <person name="Zhang Q."/>
            <person name="Wang P."/>
            <person name="Xu L."/>
            <person name="Schmidt M.H."/>
            <person name="Jia X."/>
            <person name="Li D."/>
            <person name="Zhu A."/>
            <person name="Guo F."/>
            <person name="Chen W."/>
            <person name="Ni D."/>
            <person name="Usadel B."/>
            <person name="Fernie A.R."/>
            <person name="Wen W."/>
        </authorList>
    </citation>
    <scope>NUCLEOTIDE SEQUENCE [LARGE SCALE GENOMIC DNA]</scope>
    <source>
        <strain evidence="10">cv. G240</strain>
    </source>
</reference>
<name>A0A7J7HCP9_CAMSI</name>
<dbReference type="InterPro" id="IPR005150">
    <property type="entry name" value="Cellulose_synth"/>
</dbReference>
<keyword evidence="6" id="KW-0472">Membrane</keyword>
<dbReference type="EMBL" id="JACBKZ010000005">
    <property type="protein sequence ID" value="KAF5950722.1"/>
    <property type="molecule type" value="Genomic_DNA"/>
</dbReference>
<proteinExistence type="predicted"/>
<dbReference type="GO" id="GO:0016020">
    <property type="term" value="C:membrane"/>
    <property type="evidence" value="ECO:0007669"/>
    <property type="project" value="InterPro"/>
</dbReference>
<accession>A0A7J7HCP9</accession>
<feature type="binding site" evidence="8">
    <location>
        <position position="20"/>
    </location>
    <ligand>
        <name>Mn(2+)</name>
        <dbReference type="ChEBI" id="CHEBI:29035"/>
    </ligand>
</feature>
<keyword evidence="7" id="KW-0961">Cell wall biogenesis/degradation</keyword>
<organism evidence="9 10">
    <name type="scientific">Camellia sinensis</name>
    <name type="common">Tea plant</name>
    <name type="synonym">Thea sinensis</name>
    <dbReference type="NCBI Taxonomy" id="4442"/>
    <lineage>
        <taxon>Eukaryota</taxon>
        <taxon>Viridiplantae</taxon>
        <taxon>Streptophyta</taxon>
        <taxon>Embryophyta</taxon>
        <taxon>Tracheophyta</taxon>
        <taxon>Spermatophyta</taxon>
        <taxon>Magnoliopsida</taxon>
        <taxon>eudicotyledons</taxon>
        <taxon>Gunneridae</taxon>
        <taxon>Pentapetalae</taxon>
        <taxon>asterids</taxon>
        <taxon>Ericales</taxon>
        <taxon>Theaceae</taxon>
        <taxon>Camellia</taxon>
    </lineage>
</organism>
<evidence type="ECO:0000256" key="1">
    <source>
        <dbReference type="ARBA" id="ARBA00004127"/>
    </source>
</evidence>
<dbReference type="GO" id="GO:0012505">
    <property type="term" value="C:endomembrane system"/>
    <property type="evidence" value="ECO:0007669"/>
    <property type="project" value="UniProtKB-SubCell"/>
</dbReference>
<evidence type="ECO:0000256" key="6">
    <source>
        <dbReference type="ARBA" id="ARBA00023136"/>
    </source>
</evidence>
<evidence type="ECO:0000256" key="3">
    <source>
        <dbReference type="ARBA" id="ARBA00022679"/>
    </source>
</evidence>
<keyword evidence="5" id="KW-1133">Transmembrane helix</keyword>
<feature type="binding site" evidence="8">
    <location>
        <position position="44"/>
    </location>
    <ligand>
        <name>Mn(2+)</name>
        <dbReference type="ChEBI" id="CHEBI:29035"/>
    </ligand>
</feature>
<dbReference type="PANTHER" id="PTHR13301">
    <property type="entry name" value="X-BOX TRANSCRIPTION FACTOR-RELATED"/>
    <property type="match status" value="1"/>
</dbReference>
<evidence type="ECO:0000256" key="8">
    <source>
        <dbReference type="PIRSR" id="PIRSR605150-3"/>
    </source>
</evidence>
<keyword evidence="10" id="KW-1185">Reference proteome</keyword>
<dbReference type="Proteomes" id="UP000593564">
    <property type="component" value="Unassembled WGS sequence"/>
</dbReference>
<keyword evidence="3" id="KW-0808">Transferase</keyword>
<dbReference type="InterPro" id="IPR029044">
    <property type="entry name" value="Nucleotide-diphossugar_trans"/>
</dbReference>
<keyword evidence="2" id="KW-0328">Glycosyltransferase</keyword>
<evidence type="ECO:0000256" key="2">
    <source>
        <dbReference type="ARBA" id="ARBA00022676"/>
    </source>
</evidence>
<evidence type="ECO:0000256" key="4">
    <source>
        <dbReference type="ARBA" id="ARBA00022692"/>
    </source>
</evidence>
<reference evidence="9 10" key="2">
    <citation type="submission" date="2020-07" db="EMBL/GenBank/DDBJ databases">
        <title>Genome assembly of wild tea tree DASZ reveals pedigree and selection history of tea varieties.</title>
        <authorList>
            <person name="Zhang W."/>
        </authorList>
    </citation>
    <scope>NUCLEOTIDE SEQUENCE [LARGE SCALE GENOMIC DNA]</scope>
    <source>
        <strain evidence="10">cv. G240</strain>
        <tissue evidence="9">Leaf</tissue>
    </source>
</reference>
<dbReference type="GO" id="GO:0016760">
    <property type="term" value="F:cellulose synthase (UDP-forming) activity"/>
    <property type="evidence" value="ECO:0007669"/>
    <property type="project" value="InterPro"/>
</dbReference>
<dbReference type="GO" id="GO:0071555">
    <property type="term" value="P:cell wall organization"/>
    <property type="evidence" value="ECO:0007669"/>
    <property type="project" value="UniProtKB-KW"/>
</dbReference>
<dbReference type="Pfam" id="PF03552">
    <property type="entry name" value="Cellulose_synt"/>
    <property type="match status" value="2"/>
</dbReference>
<dbReference type="GO" id="GO:0030244">
    <property type="term" value="P:cellulose biosynthetic process"/>
    <property type="evidence" value="ECO:0007669"/>
    <property type="project" value="InterPro"/>
</dbReference>
<evidence type="ECO:0000313" key="9">
    <source>
        <dbReference type="EMBL" id="KAF5950722.1"/>
    </source>
</evidence>
<dbReference type="SUPFAM" id="SSF53448">
    <property type="entry name" value="Nucleotide-diphospho-sugar transferases"/>
    <property type="match status" value="1"/>
</dbReference>
<keyword evidence="4" id="KW-0812">Transmembrane</keyword>